<dbReference type="EMBL" id="CP048914">
    <property type="protein sequence ID" value="QMS84998.1"/>
    <property type="molecule type" value="Genomic_DNA"/>
</dbReference>
<keyword evidence="2" id="KW-1185">Reference proteome</keyword>
<protein>
    <submittedName>
        <fullName evidence="1">Uncharacterized protein</fullName>
    </submittedName>
</protein>
<reference evidence="1 2" key="1">
    <citation type="submission" date="2020-02" db="EMBL/GenBank/DDBJ databases">
        <authorList>
            <person name="Zheng R.K."/>
            <person name="Sun C.M."/>
        </authorList>
    </citation>
    <scope>NUCLEOTIDE SEQUENCE [LARGE SCALE GENOMIC DNA]</scope>
    <source>
        <strain evidence="2">zrk13</strain>
    </source>
</reference>
<dbReference type="Proteomes" id="UP000514720">
    <property type="component" value="Chromosome"/>
</dbReference>
<name>A0A7L7KTC3_9MOLU</name>
<dbReference type="KEGG" id="xcl:G4Z02_04255"/>
<evidence type="ECO:0000313" key="1">
    <source>
        <dbReference type="EMBL" id="QMS84998.1"/>
    </source>
</evidence>
<sequence length="196" mass="23760">MLPLDEFVLKDYASWKIENHVIIDTFRNNHNKIYERLEPVYLVLEHIYDMAVNQQDIDGDLETIFNIGFQYLHAQFNVMKIYFESLFQSNCEDFEEYHEMLLYLMYIFDVRTDLENHDVDSDIEALNHVETYIENMIMERRDDYAYVREMMNDALKTVFDMIEYEYVSIIDIYVEIAENLDIFIYEEDELVIGKEV</sequence>
<dbReference type="RefSeq" id="WP_258878624.1">
    <property type="nucleotide sequence ID" value="NZ_CP048914.1"/>
</dbReference>
<dbReference type="AlphaFoldDB" id="A0A7L7KTC3"/>
<evidence type="ECO:0000313" key="2">
    <source>
        <dbReference type="Proteomes" id="UP000514720"/>
    </source>
</evidence>
<accession>A0A7L7KTC3</accession>
<gene>
    <name evidence="1" type="ORF">G4Z02_04255</name>
</gene>
<organism evidence="1 2">
    <name type="scientific">Candidatus Xianfuyuplasma coldseepsis</name>
    <dbReference type="NCBI Taxonomy" id="2782163"/>
    <lineage>
        <taxon>Bacteria</taxon>
        <taxon>Bacillati</taxon>
        <taxon>Mycoplasmatota</taxon>
        <taxon>Mollicutes</taxon>
        <taxon>Candidatus Izemoplasmatales</taxon>
        <taxon>Candidatus Izemoplasmataceae</taxon>
        <taxon>Candidatus Xianfuyuplasma</taxon>
    </lineage>
</organism>
<proteinExistence type="predicted"/>